<gene>
    <name evidence="2" type="ORF">CgunFtcFv8_018738</name>
</gene>
<dbReference type="EMBL" id="JAURVH010001536">
    <property type="protein sequence ID" value="KAK5891492.1"/>
    <property type="molecule type" value="Genomic_DNA"/>
</dbReference>
<evidence type="ECO:0000313" key="2">
    <source>
        <dbReference type="EMBL" id="KAK5891492.1"/>
    </source>
</evidence>
<sequence length="100" mass="11443">MVMMMMMVMVQSWLDWVKWVRSESTRCTGSGPVTVLTSSRITPQLTESRDPHLPRFCSNMKTYTRYVSDCQAGVSHRRGEVFETSPTAADDVIVNSHYLH</sequence>
<proteinExistence type="predicted"/>
<comment type="caution">
    <text evidence="2">The sequence shown here is derived from an EMBL/GenBank/DDBJ whole genome shotgun (WGS) entry which is preliminary data.</text>
</comment>
<feature type="chain" id="PRO_5042990079" description="Secreted protein" evidence="1">
    <location>
        <begin position="23"/>
        <end position="100"/>
    </location>
</feature>
<dbReference type="AlphaFoldDB" id="A0AAN8BUS2"/>
<name>A0AAN8BUS2_CHAGU</name>
<protein>
    <recommendedName>
        <fullName evidence="4">Secreted protein</fullName>
    </recommendedName>
</protein>
<keyword evidence="3" id="KW-1185">Reference proteome</keyword>
<keyword evidence="1" id="KW-0732">Signal</keyword>
<organism evidence="2 3">
    <name type="scientific">Champsocephalus gunnari</name>
    <name type="common">Mackerel icefish</name>
    <dbReference type="NCBI Taxonomy" id="52237"/>
    <lineage>
        <taxon>Eukaryota</taxon>
        <taxon>Metazoa</taxon>
        <taxon>Chordata</taxon>
        <taxon>Craniata</taxon>
        <taxon>Vertebrata</taxon>
        <taxon>Euteleostomi</taxon>
        <taxon>Actinopterygii</taxon>
        <taxon>Neopterygii</taxon>
        <taxon>Teleostei</taxon>
        <taxon>Neoteleostei</taxon>
        <taxon>Acanthomorphata</taxon>
        <taxon>Eupercaria</taxon>
        <taxon>Perciformes</taxon>
        <taxon>Notothenioidei</taxon>
        <taxon>Channichthyidae</taxon>
        <taxon>Champsocephalus</taxon>
    </lineage>
</organism>
<evidence type="ECO:0008006" key="4">
    <source>
        <dbReference type="Google" id="ProtNLM"/>
    </source>
</evidence>
<evidence type="ECO:0000313" key="3">
    <source>
        <dbReference type="Proteomes" id="UP001331515"/>
    </source>
</evidence>
<evidence type="ECO:0000256" key="1">
    <source>
        <dbReference type="SAM" id="SignalP"/>
    </source>
</evidence>
<reference evidence="2 3" key="1">
    <citation type="journal article" date="2023" name="Mol. Biol. Evol.">
        <title>Genomics of Secondarily Temperate Adaptation in the Only Non-Antarctic Icefish.</title>
        <authorList>
            <person name="Rivera-Colon A.G."/>
            <person name="Rayamajhi N."/>
            <person name="Minhas B.F."/>
            <person name="Madrigal G."/>
            <person name="Bilyk K.T."/>
            <person name="Yoon V."/>
            <person name="Hune M."/>
            <person name="Gregory S."/>
            <person name="Cheng C.H.C."/>
            <person name="Catchen J.M."/>
        </authorList>
    </citation>
    <scope>NUCLEOTIDE SEQUENCE [LARGE SCALE GENOMIC DNA]</scope>
    <source>
        <tissue evidence="2">White muscle</tissue>
    </source>
</reference>
<feature type="signal peptide" evidence="1">
    <location>
        <begin position="1"/>
        <end position="22"/>
    </location>
</feature>
<accession>A0AAN8BUS2</accession>
<dbReference type="Proteomes" id="UP001331515">
    <property type="component" value="Unassembled WGS sequence"/>
</dbReference>